<keyword evidence="13" id="KW-0206">Cytoskeleton</keyword>
<keyword evidence="8" id="KW-0677">Repeat</keyword>
<dbReference type="PROSITE" id="PS00664">
    <property type="entry name" value="VINCULIN_2"/>
    <property type="match status" value="1"/>
</dbReference>
<dbReference type="FunFam" id="1.20.120.230:FF:000010">
    <property type="entry name" value="Vinculin a"/>
    <property type="match status" value="1"/>
</dbReference>
<evidence type="ECO:0000256" key="5">
    <source>
        <dbReference type="ARBA" id="ARBA00014125"/>
    </source>
</evidence>
<dbReference type="Gene3D" id="1.20.120.230">
    <property type="entry name" value="Alpha-catenin/vinculin-like"/>
    <property type="match status" value="4"/>
</dbReference>
<organism evidence="15 16">
    <name type="scientific">Elysia crispata</name>
    <name type="common">lettuce slug</name>
    <dbReference type="NCBI Taxonomy" id="231223"/>
    <lineage>
        <taxon>Eukaryota</taxon>
        <taxon>Metazoa</taxon>
        <taxon>Spiralia</taxon>
        <taxon>Lophotrochozoa</taxon>
        <taxon>Mollusca</taxon>
        <taxon>Gastropoda</taxon>
        <taxon>Heterobranchia</taxon>
        <taxon>Euthyneura</taxon>
        <taxon>Panpulmonata</taxon>
        <taxon>Sacoglossa</taxon>
        <taxon>Placobranchoidea</taxon>
        <taxon>Plakobranchidae</taxon>
        <taxon>Elysia</taxon>
    </lineage>
</organism>
<feature type="compositionally biased region" description="Pro residues" evidence="14">
    <location>
        <begin position="933"/>
        <end position="949"/>
    </location>
</feature>
<protein>
    <recommendedName>
        <fullName evidence="5">Vinculin</fullName>
    </recommendedName>
</protein>
<comment type="caution">
    <text evidence="15">The sequence shown here is derived from an EMBL/GenBank/DDBJ whole genome shotgun (WGS) entry which is preliminary data.</text>
</comment>
<dbReference type="GO" id="GO:0007155">
    <property type="term" value="P:cell adhesion"/>
    <property type="evidence" value="ECO:0007669"/>
    <property type="project" value="UniProtKB-KW"/>
</dbReference>
<dbReference type="Gene3D" id="1.20.120.810">
    <property type="entry name" value="Vinculin, Vh2 four-helix bundle"/>
    <property type="match status" value="2"/>
</dbReference>
<dbReference type="Proteomes" id="UP001283361">
    <property type="component" value="Unassembled WGS sequence"/>
</dbReference>
<evidence type="ECO:0000256" key="13">
    <source>
        <dbReference type="ARBA" id="ARBA00023212"/>
    </source>
</evidence>
<dbReference type="InterPro" id="IPR036723">
    <property type="entry name" value="Alpha-catenin/vinculin-like_sf"/>
</dbReference>
<dbReference type="AlphaFoldDB" id="A0AAE1CQK5"/>
<feature type="region of interest" description="Disordered" evidence="14">
    <location>
        <begin position="929"/>
        <end position="956"/>
    </location>
</feature>
<evidence type="ECO:0000256" key="14">
    <source>
        <dbReference type="SAM" id="MobiDB-lite"/>
    </source>
</evidence>
<dbReference type="EMBL" id="JAWDGP010007236">
    <property type="protein sequence ID" value="KAK3727649.1"/>
    <property type="molecule type" value="Genomic_DNA"/>
</dbReference>
<evidence type="ECO:0000256" key="11">
    <source>
        <dbReference type="ARBA" id="ARBA00023136"/>
    </source>
</evidence>
<evidence type="ECO:0000256" key="7">
    <source>
        <dbReference type="ARBA" id="ARBA00022490"/>
    </source>
</evidence>
<feature type="region of interest" description="Disordered" evidence="14">
    <location>
        <begin position="868"/>
        <end position="898"/>
    </location>
</feature>
<keyword evidence="6" id="KW-1003">Cell membrane</keyword>
<evidence type="ECO:0000256" key="2">
    <source>
        <dbReference type="ARBA" id="ARBA00004413"/>
    </source>
</evidence>
<keyword evidence="10" id="KW-0965">Cell junction</keyword>
<gene>
    <name evidence="15" type="ORF">RRG08_032608</name>
</gene>
<evidence type="ECO:0000256" key="3">
    <source>
        <dbReference type="ARBA" id="ARBA00004536"/>
    </source>
</evidence>
<evidence type="ECO:0000256" key="12">
    <source>
        <dbReference type="ARBA" id="ARBA00023203"/>
    </source>
</evidence>
<dbReference type="GO" id="GO:0005886">
    <property type="term" value="C:plasma membrane"/>
    <property type="evidence" value="ECO:0007669"/>
    <property type="project" value="UniProtKB-SubCell"/>
</dbReference>
<keyword evidence="9" id="KW-0130">Cell adhesion</keyword>
<evidence type="ECO:0000313" key="15">
    <source>
        <dbReference type="EMBL" id="KAK3727649.1"/>
    </source>
</evidence>
<evidence type="ECO:0000256" key="8">
    <source>
        <dbReference type="ARBA" id="ARBA00022737"/>
    </source>
</evidence>
<accession>A0AAE1CQK5</accession>
<keyword evidence="7" id="KW-0963">Cytoplasm</keyword>
<evidence type="ECO:0000256" key="9">
    <source>
        <dbReference type="ARBA" id="ARBA00022889"/>
    </source>
</evidence>
<comment type="similarity">
    <text evidence="4">Belongs to the vinculin/alpha-catenin family.</text>
</comment>
<keyword evidence="11" id="KW-0472">Membrane</keyword>
<dbReference type="GO" id="GO:0051015">
    <property type="term" value="F:actin filament binding"/>
    <property type="evidence" value="ECO:0007669"/>
    <property type="project" value="InterPro"/>
</dbReference>
<evidence type="ECO:0000256" key="4">
    <source>
        <dbReference type="ARBA" id="ARBA00008376"/>
    </source>
</evidence>
<evidence type="ECO:0000256" key="6">
    <source>
        <dbReference type="ARBA" id="ARBA00022475"/>
    </source>
</evidence>
<keyword evidence="12" id="KW-0009">Actin-binding</keyword>
<name>A0AAE1CQK5_9GAST</name>
<dbReference type="GO" id="GO:0005198">
    <property type="term" value="F:structural molecule activity"/>
    <property type="evidence" value="ECO:0007669"/>
    <property type="project" value="InterPro"/>
</dbReference>
<proteinExistence type="inferred from homology"/>
<sequence length="1147" mass="126012">MPVFHTKTIESILEPVAQQVSQLVILHEEAEDGSAMPDLAQPVRVVKAAVDNLVKVGYETINSSNDQILKQDMPPALKRVEESSLFLLDASQMLKADPYSGPARKKLIEGSRGILQGTSALLLTFDESEVRKIIRVCKNVLEYLAITEVVDRMQDLVTFVKNLSPGLTTMTKEVDNREKELTHQVHRDMLIRSLEQVKALTPMLISGIKVYITAVENNQGWQEAQNTRDYTVRKMADEIHEIIRVLQLTTYDEDEWDADDLTVMKKCQNTVEGKMQSAHDWLLDPAALVGSLGDKALRQIIEDSRKIADRCTNPADRDLILRSASDVESMVNALSELRTQGKGSSPQAVSLARGIQDKLKELQAQTAQGIANTEHSGFRKPAPTVDGKVEQARQWLGNPAIDDKGLGEAATRMVIQEGHKVANCCTGPQRQELLRLCDETEILTNQLADLCHKGMGSSPQAKALAHNLTEKLASLKTKIQDALVNQVAEDFIDTTTPLKQLSEAAVAPLNTPGRQQAFESKVHQFADHAARLADTANSVATAGGCPNKQTVEAIFKNSNQVKDLTPQVINAARVVFANPDNTAAIEHFDLLKKQWSDNMDKLRGLMDEAVDSRALINAQEEGILRDTERIEDGIRAQDSPQIAQGASNIARRADRVLQVAEMEAQNSEDPTFVDRVNEASDKLSATIAPNVQTAKAVAMNPADAAAAANWRKQNQALINAVGDVKNSIATEPRGSYYDDRYPPPPDMSQLHISAPLAFADRVASPSWLCPPPPPNPPTQECSSIFHSPLPQTFAIHPNQPYMLEIDPGTGQSVLARVPDVPVDLVKQQHVNPVREVPDVYGSDQHVNPVNEASLRPDEIPYLNQHLQNQYQQQHPPPPPLLPKPISPRPAPAMVPPPPVPPPPMMDPYGYYGDYGEKFVSVWSGVCVGDHAPPRPPPPQEHAPPRPPPPETDDEDEMFFPLPQPNQPIMMAAHALHMETKQWSSKDNEIIAAAKKMALLMAKLSQLVRGEGGTKKDLIATAKGIAAASEEVTRLAKKLAAECTDRRMRTNLLNVCERIPTIGTQLKILSTVKATMLGAQEPIPAPDGSEIACGSEEDQEATEMLVGNAQNLMQAVKETVRTAEAASIKIRVDSGYTIRWARKRPWYT</sequence>
<evidence type="ECO:0000256" key="1">
    <source>
        <dbReference type="ARBA" id="ARBA00004245"/>
    </source>
</evidence>
<dbReference type="SUPFAM" id="SSF47220">
    <property type="entry name" value="alpha-catenin/vinculin-like"/>
    <property type="match status" value="6"/>
</dbReference>
<dbReference type="GO" id="GO:0015629">
    <property type="term" value="C:actin cytoskeleton"/>
    <property type="evidence" value="ECO:0007669"/>
    <property type="project" value="InterPro"/>
</dbReference>
<dbReference type="PRINTS" id="PR00806">
    <property type="entry name" value="VINCULIN"/>
</dbReference>
<comment type="subcellular location">
    <subcellularLocation>
        <location evidence="3">Cell junction</location>
        <location evidence="3">Adherens junction</location>
    </subcellularLocation>
    <subcellularLocation>
        <location evidence="2">Cell membrane</location>
        <topology evidence="2">Peripheral membrane protein</topology>
        <orientation evidence="2">Cytoplasmic side</orientation>
    </subcellularLocation>
    <subcellularLocation>
        <location evidence="1">Cytoplasm</location>
        <location evidence="1">Cytoskeleton</location>
    </subcellularLocation>
</comment>
<evidence type="ECO:0000313" key="16">
    <source>
        <dbReference type="Proteomes" id="UP001283361"/>
    </source>
</evidence>
<dbReference type="InterPro" id="IPR017997">
    <property type="entry name" value="Vinculin"/>
</dbReference>
<dbReference type="PANTHER" id="PTHR46180">
    <property type="entry name" value="VINCULIN"/>
    <property type="match status" value="1"/>
</dbReference>
<feature type="compositionally biased region" description="Pro residues" evidence="14">
    <location>
        <begin position="874"/>
        <end position="898"/>
    </location>
</feature>
<dbReference type="InterPro" id="IPR006077">
    <property type="entry name" value="Vinculin/catenin"/>
</dbReference>
<dbReference type="InterPro" id="IPR000633">
    <property type="entry name" value="Vinculin_CS"/>
</dbReference>
<evidence type="ECO:0000256" key="10">
    <source>
        <dbReference type="ARBA" id="ARBA00022949"/>
    </source>
</evidence>
<reference evidence="15" key="1">
    <citation type="journal article" date="2023" name="G3 (Bethesda)">
        <title>A reference genome for the long-term kleptoplast-retaining sea slug Elysia crispata morphotype clarki.</title>
        <authorList>
            <person name="Eastman K.E."/>
            <person name="Pendleton A.L."/>
            <person name="Shaikh M.A."/>
            <person name="Suttiyut T."/>
            <person name="Ogas R."/>
            <person name="Tomko P."/>
            <person name="Gavelis G."/>
            <person name="Widhalm J.R."/>
            <person name="Wisecaver J.H."/>
        </authorList>
    </citation>
    <scope>NUCLEOTIDE SEQUENCE</scope>
    <source>
        <strain evidence="15">ECLA1</strain>
    </source>
</reference>
<dbReference type="GO" id="GO:0005912">
    <property type="term" value="C:adherens junction"/>
    <property type="evidence" value="ECO:0007669"/>
    <property type="project" value="UniProtKB-SubCell"/>
</dbReference>
<keyword evidence="16" id="KW-1185">Reference proteome</keyword>
<dbReference type="Pfam" id="PF01044">
    <property type="entry name" value="Vinculin"/>
    <property type="match status" value="2"/>
</dbReference>